<sequence>MKTNGPHGILSVTNEGSSYIYFLLISYFPSFRFVFKTRALSFCVWLRLHSMGALRPFNFPNFEIPEPLLVSQNRGTTSLSLSMHAHSHMCL</sequence>
<gene>
    <name evidence="1" type="ORF">HUJ06_001340</name>
</gene>
<proteinExistence type="predicted"/>
<accession>A0A822ZEZ9</accession>
<evidence type="ECO:0000313" key="2">
    <source>
        <dbReference type="Proteomes" id="UP000607653"/>
    </source>
</evidence>
<dbReference type="AlphaFoldDB" id="A0A822ZEZ9"/>
<protein>
    <submittedName>
        <fullName evidence="1">Uncharacterized protein</fullName>
    </submittedName>
</protein>
<keyword evidence="2" id="KW-1185">Reference proteome</keyword>
<dbReference type="Proteomes" id="UP000607653">
    <property type="component" value="Unassembled WGS sequence"/>
</dbReference>
<comment type="caution">
    <text evidence="1">The sequence shown here is derived from an EMBL/GenBank/DDBJ whole genome shotgun (WGS) entry which is preliminary data.</text>
</comment>
<dbReference type="EMBL" id="DUZY01000006">
    <property type="protein sequence ID" value="DAD43110.1"/>
    <property type="molecule type" value="Genomic_DNA"/>
</dbReference>
<evidence type="ECO:0000313" key="1">
    <source>
        <dbReference type="EMBL" id="DAD43110.1"/>
    </source>
</evidence>
<organism evidence="1 2">
    <name type="scientific">Nelumbo nucifera</name>
    <name type="common">Sacred lotus</name>
    <dbReference type="NCBI Taxonomy" id="4432"/>
    <lineage>
        <taxon>Eukaryota</taxon>
        <taxon>Viridiplantae</taxon>
        <taxon>Streptophyta</taxon>
        <taxon>Embryophyta</taxon>
        <taxon>Tracheophyta</taxon>
        <taxon>Spermatophyta</taxon>
        <taxon>Magnoliopsida</taxon>
        <taxon>Proteales</taxon>
        <taxon>Nelumbonaceae</taxon>
        <taxon>Nelumbo</taxon>
    </lineage>
</organism>
<name>A0A822ZEZ9_NELNU</name>
<reference evidence="1 2" key="1">
    <citation type="journal article" date="2020" name="Mol. Biol. Evol.">
        <title>Distinct Expression and Methylation Patterns for Genes with Different Fates following a Single Whole-Genome Duplication in Flowering Plants.</title>
        <authorList>
            <person name="Shi T."/>
            <person name="Rahmani R.S."/>
            <person name="Gugger P.F."/>
            <person name="Wang M."/>
            <person name="Li H."/>
            <person name="Zhang Y."/>
            <person name="Li Z."/>
            <person name="Wang Q."/>
            <person name="Van de Peer Y."/>
            <person name="Marchal K."/>
            <person name="Chen J."/>
        </authorList>
    </citation>
    <scope>NUCLEOTIDE SEQUENCE [LARGE SCALE GENOMIC DNA]</scope>
    <source>
        <tissue evidence="1">Leaf</tissue>
    </source>
</reference>